<dbReference type="GO" id="GO:0000976">
    <property type="term" value="F:transcription cis-regulatory region binding"/>
    <property type="evidence" value="ECO:0007669"/>
    <property type="project" value="TreeGrafter"/>
</dbReference>
<evidence type="ECO:0000259" key="4">
    <source>
        <dbReference type="PROSITE" id="PS01124"/>
    </source>
</evidence>
<dbReference type="GO" id="GO:0005829">
    <property type="term" value="C:cytosol"/>
    <property type="evidence" value="ECO:0007669"/>
    <property type="project" value="TreeGrafter"/>
</dbReference>
<evidence type="ECO:0000313" key="5">
    <source>
        <dbReference type="EMBL" id="SFM36096.1"/>
    </source>
</evidence>
<keyword evidence="1" id="KW-0805">Transcription regulation</keyword>
<dbReference type="RefSeq" id="WP_093473699.1">
    <property type="nucleotide sequence ID" value="NZ_FOUI01000004.1"/>
</dbReference>
<keyword evidence="6" id="KW-1185">Reference proteome</keyword>
<gene>
    <name evidence="5" type="ORF">SAMN05216217_1048</name>
</gene>
<dbReference type="Pfam" id="PF12625">
    <property type="entry name" value="Arabinose_bd"/>
    <property type="match status" value="1"/>
</dbReference>
<dbReference type="InterPro" id="IPR018060">
    <property type="entry name" value="HTH_AraC"/>
</dbReference>
<keyword evidence="2 5" id="KW-0238">DNA-binding</keyword>
<dbReference type="PANTHER" id="PTHR47894">
    <property type="entry name" value="HTH-TYPE TRANSCRIPTIONAL REGULATOR GADX"/>
    <property type="match status" value="1"/>
</dbReference>
<reference evidence="6" key="1">
    <citation type="submission" date="2016-10" db="EMBL/GenBank/DDBJ databases">
        <authorList>
            <person name="Varghese N."/>
            <person name="Submissions S."/>
        </authorList>
    </citation>
    <scope>NUCLEOTIDE SEQUENCE [LARGE SCALE GENOMIC DNA]</scope>
    <source>
        <strain evidence="6">DSM 24213</strain>
    </source>
</reference>
<dbReference type="PANTHER" id="PTHR47894:SF4">
    <property type="entry name" value="HTH-TYPE TRANSCRIPTIONAL REGULATOR GADX"/>
    <property type="match status" value="1"/>
</dbReference>
<evidence type="ECO:0000313" key="6">
    <source>
        <dbReference type="Proteomes" id="UP000243629"/>
    </source>
</evidence>
<dbReference type="AlphaFoldDB" id="A0A1I4Q8I6"/>
<dbReference type="STRING" id="1720063.SAMN05216217_1048"/>
<dbReference type="SUPFAM" id="SSF46689">
    <property type="entry name" value="Homeodomain-like"/>
    <property type="match status" value="1"/>
</dbReference>
<dbReference type="Proteomes" id="UP000243629">
    <property type="component" value="Unassembled WGS sequence"/>
</dbReference>
<dbReference type="SMART" id="SM00342">
    <property type="entry name" value="HTH_ARAC"/>
    <property type="match status" value="1"/>
</dbReference>
<organism evidence="5 6">
    <name type="scientific">Halopseudomonas yangmingensis</name>
    <dbReference type="NCBI Taxonomy" id="1720063"/>
    <lineage>
        <taxon>Bacteria</taxon>
        <taxon>Pseudomonadati</taxon>
        <taxon>Pseudomonadota</taxon>
        <taxon>Gammaproteobacteria</taxon>
        <taxon>Pseudomonadales</taxon>
        <taxon>Pseudomonadaceae</taxon>
        <taxon>Halopseudomonas</taxon>
    </lineage>
</organism>
<dbReference type="Pfam" id="PF12833">
    <property type="entry name" value="HTH_18"/>
    <property type="match status" value="1"/>
</dbReference>
<accession>A0A1I4Q8I6</accession>
<dbReference type="PRINTS" id="PR00032">
    <property type="entry name" value="HTHARAC"/>
</dbReference>
<evidence type="ECO:0000256" key="3">
    <source>
        <dbReference type="ARBA" id="ARBA00023163"/>
    </source>
</evidence>
<evidence type="ECO:0000256" key="2">
    <source>
        <dbReference type="ARBA" id="ARBA00023125"/>
    </source>
</evidence>
<proteinExistence type="predicted"/>
<protein>
    <submittedName>
        <fullName evidence="5">AraC-type DNA-binding protein</fullName>
    </submittedName>
</protein>
<name>A0A1I4Q8I6_9GAMM</name>
<dbReference type="OrthoDB" id="5582699at2"/>
<dbReference type="GO" id="GO:0003700">
    <property type="term" value="F:DNA-binding transcription factor activity"/>
    <property type="evidence" value="ECO:0007669"/>
    <property type="project" value="InterPro"/>
</dbReference>
<dbReference type="Gene3D" id="1.10.10.60">
    <property type="entry name" value="Homeodomain-like"/>
    <property type="match status" value="1"/>
</dbReference>
<dbReference type="InterPro" id="IPR020449">
    <property type="entry name" value="Tscrpt_reg_AraC-type_HTH"/>
</dbReference>
<sequence length="336" mass="37114">MHHQPAQQDHPATGGHDWWRTALGNALQHYGLTPETLGHYCGQRPAGSLLSPDDNRELWSRACRDADDPLLGLRLHRLSLPAPILALQFACLTSASLGQAIDCLIEHAELFSPGLQIRHSTANRLTCQSDQPLPAPLQDAISGYLCRLLQQLSPLQPLVEAITLGHAHQDRQAASRLLGAIPLQQGAAWQLTLAGHDASATLQGADSELHLQARQSLQLLQERLPARELSQLVTRQIRRQLGDPGLNLERIAQSLNISPRHLRRKLGQQGSSYDLLYDGIRRDQAEQLVLQGRLSLTSIAYELGFNGPSSFSRAFRRWTGSSPTRWREQQTGSSAD</sequence>
<keyword evidence="3" id="KW-0804">Transcription</keyword>
<evidence type="ECO:0000256" key="1">
    <source>
        <dbReference type="ARBA" id="ARBA00023015"/>
    </source>
</evidence>
<dbReference type="InterPro" id="IPR009057">
    <property type="entry name" value="Homeodomain-like_sf"/>
</dbReference>
<dbReference type="InterPro" id="IPR032687">
    <property type="entry name" value="AraC-type_N"/>
</dbReference>
<dbReference type="PROSITE" id="PS01124">
    <property type="entry name" value="HTH_ARAC_FAMILY_2"/>
    <property type="match status" value="1"/>
</dbReference>
<dbReference type="EMBL" id="FOUI01000004">
    <property type="protein sequence ID" value="SFM36096.1"/>
    <property type="molecule type" value="Genomic_DNA"/>
</dbReference>
<feature type="domain" description="HTH araC/xylS-type" evidence="4">
    <location>
        <begin position="231"/>
        <end position="329"/>
    </location>
</feature>